<name>A0ABR8GN39_9CYAN</name>
<gene>
    <name evidence="2" type="ORF">H6G81_09885</name>
</gene>
<dbReference type="Proteomes" id="UP000660380">
    <property type="component" value="Unassembled WGS sequence"/>
</dbReference>
<organism evidence="2 3">
    <name type="scientific">Scytonema hofmannii FACHB-248</name>
    <dbReference type="NCBI Taxonomy" id="1842502"/>
    <lineage>
        <taxon>Bacteria</taxon>
        <taxon>Bacillati</taxon>
        <taxon>Cyanobacteriota</taxon>
        <taxon>Cyanophyceae</taxon>
        <taxon>Nostocales</taxon>
        <taxon>Scytonemataceae</taxon>
        <taxon>Scytonema</taxon>
    </lineage>
</organism>
<feature type="transmembrane region" description="Helical" evidence="1">
    <location>
        <begin position="18"/>
        <end position="36"/>
    </location>
</feature>
<evidence type="ECO:0000256" key="1">
    <source>
        <dbReference type="SAM" id="Phobius"/>
    </source>
</evidence>
<reference evidence="2 3" key="1">
    <citation type="journal article" date="2020" name="ISME J.">
        <title>Comparative genomics reveals insights into cyanobacterial evolution and habitat adaptation.</title>
        <authorList>
            <person name="Chen M.Y."/>
            <person name="Teng W.K."/>
            <person name="Zhao L."/>
            <person name="Hu C.X."/>
            <person name="Zhou Y.K."/>
            <person name="Han B.P."/>
            <person name="Song L.R."/>
            <person name="Shu W.S."/>
        </authorList>
    </citation>
    <scope>NUCLEOTIDE SEQUENCE [LARGE SCALE GENOMIC DNA]</scope>
    <source>
        <strain evidence="2 3">FACHB-248</strain>
    </source>
</reference>
<accession>A0ABR8GN39</accession>
<keyword evidence="3" id="KW-1185">Reference proteome</keyword>
<keyword evidence="1" id="KW-0812">Transmembrane</keyword>
<proteinExistence type="predicted"/>
<keyword evidence="1" id="KW-0472">Membrane</keyword>
<keyword evidence="1" id="KW-1133">Transmembrane helix</keyword>
<evidence type="ECO:0000313" key="3">
    <source>
        <dbReference type="Proteomes" id="UP000660380"/>
    </source>
</evidence>
<sequence>MGNGQWAMGNGNWAMGDFFHALCPIPHTLFLIYFRLWTPQSGLKTWTYISYLKPKHRLLA</sequence>
<dbReference type="EMBL" id="JACJTA010000016">
    <property type="protein sequence ID" value="MBD2604827.1"/>
    <property type="molecule type" value="Genomic_DNA"/>
</dbReference>
<evidence type="ECO:0000313" key="2">
    <source>
        <dbReference type="EMBL" id="MBD2604827.1"/>
    </source>
</evidence>
<comment type="caution">
    <text evidence="2">The sequence shown here is derived from an EMBL/GenBank/DDBJ whole genome shotgun (WGS) entry which is preliminary data.</text>
</comment>
<protein>
    <submittedName>
        <fullName evidence="2">Uncharacterized protein</fullName>
    </submittedName>
</protein>